<name>A0AAJ0B8T7_9PEZI</name>
<organism evidence="5 6">
    <name type="scientific">Echria macrotheca</name>
    <dbReference type="NCBI Taxonomy" id="438768"/>
    <lineage>
        <taxon>Eukaryota</taxon>
        <taxon>Fungi</taxon>
        <taxon>Dikarya</taxon>
        <taxon>Ascomycota</taxon>
        <taxon>Pezizomycotina</taxon>
        <taxon>Sordariomycetes</taxon>
        <taxon>Sordariomycetidae</taxon>
        <taxon>Sordariales</taxon>
        <taxon>Schizotheciaceae</taxon>
        <taxon>Echria</taxon>
    </lineage>
</organism>
<dbReference type="Pfam" id="PF22124">
    <property type="entry name" value="Glyco_hydro_95_cat"/>
    <property type="match status" value="1"/>
</dbReference>
<keyword evidence="5" id="KW-0326">Glycosidase</keyword>
<dbReference type="PIRSF" id="PIRSF007663">
    <property type="entry name" value="UCP007663"/>
    <property type="match status" value="1"/>
</dbReference>
<dbReference type="Proteomes" id="UP001239445">
    <property type="component" value="Unassembled WGS sequence"/>
</dbReference>
<evidence type="ECO:0000313" key="5">
    <source>
        <dbReference type="EMBL" id="KAK1753325.1"/>
    </source>
</evidence>
<evidence type="ECO:0000259" key="4">
    <source>
        <dbReference type="Pfam" id="PF22124"/>
    </source>
</evidence>
<protein>
    <submittedName>
        <fullName evidence="5">Six-hairpin glycosidase-like protein</fullName>
    </submittedName>
</protein>
<sequence>MMFSDALSLVFLAAGAVSAAWDGSRFAWYTSDSANDIHNALPIGNGRLGAVVFGGAVEKLVLNENSVWSGPWQNRVNTKSQSAVGDIWKMLVSGSITAAGQSAMSNMAANPTSPRAYNPLVNVGMDFGHGSGMTNYTRWLDTYEGTSGVSYTYNGVTYTREYLASYPHGVLAFRLSSSDTGKLNVKLSLSRAQWVLSQEASINQSNSTGHSFSLSANSGQNTDAITFWSEARAINSGGTVTSDGKTVSITGANTVDVFFNAETSYRYSNAAAGRTELKRKLDAAVAAGYPAVRSAAVADFTNLSRRVNLNIGSSGDAGTLATPTRMSNFKKSPKADPEMITLMFNYGRHLLISSSRDTGPLSLPANLQGIWNQDYSPAWQSKYTININLEMNYWPALVTNLAETQKPVFDLLNVALPRGQAVAKTMYGCDGFVLHHNTDLWGDAAPVDKGTPYTIWPMGAAWLAFETMEHYRWTQNVTFLRETAWPILNQAATFLACRLTDWNGYSTLGPSLSPEHNFIVPSGKGLTQAGKAEGLDISIEMDNQLLRQLFTDVLTACSVLSLSNATQSTCSKAALHLPKIRPPGIASNGRIMEWRSDYSPQEPGHRHFSPLWGLYPGRDLTPSVSSTYSAAAKKLLDNRMSSGSGSTGWSRSWAINLYARLGEGDTAWGHVQALIQKFPSGNLWNSDSGPGSSFQIDGNFGVTAGIAECFLHSHDGVHLLPALPAAVAKGSVQGLVARGNFVVDMAWEGGKLVNSTVTARSGGSLALRVQNGVKFQVDDVPYAGPIQTKAGGVYRVSVV</sequence>
<dbReference type="GO" id="GO:0004560">
    <property type="term" value="F:alpha-L-fucosidase activity"/>
    <property type="evidence" value="ECO:0007669"/>
    <property type="project" value="InterPro"/>
</dbReference>
<feature type="domain" description="Glycosyl hydrolase family 95 N-terminal" evidence="2">
    <location>
        <begin position="33"/>
        <end position="266"/>
    </location>
</feature>
<dbReference type="AlphaFoldDB" id="A0AAJ0B8T7"/>
<accession>A0AAJ0B8T7</accession>
<dbReference type="Pfam" id="PF14498">
    <property type="entry name" value="Glyco_hyd_65N_2"/>
    <property type="match status" value="1"/>
</dbReference>
<dbReference type="SUPFAM" id="SSF48208">
    <property type="entry name" value="Six-hairpin glycosidases"/>
    <property type="match status" value="1"/>
</dbReference>
<dbReference type="InterPro" id="IPR027414">
    <property type="entry name" value="GH95_N_dom"/>
</dbReference>
<dbReference type="Gene3D" id="1.50.10.10">
    <property type="match status" value="1"/>
</dbReference>
<keyword evidence="1" id="KW-0732">Signal</keyword>
<feature type="signal peptide" evidence="1">
    <location>
        <begin position="1"/>
        <end position="19"/>
    </location>
</feature>
<feature type="domain" description="Glycosyl hydrolase family 95 catalytic" evidence="4">
    <location>
        <begin position="289"/>
        <end position="709"/>
    </location>
</feature>
<dbReference type="InterPro" id="IPR008928">
    <property type="entry name" value="6-hairpin_glycosidase_sf"/>
</dbReference>
<dbReference type="PANTHER" id="PTHR31084">
    <property type="entry name" value="ALPHA-L-FUCOSIDASE 2"/>
    <property type="match status" value="1"/>
</dbReference>
<keyword evidence="5" id="KW-0378">Hydrolase</keyword>
<dbReference type="InterPro" id="IPR049053">
    <property type="entry name" value="AFCA-like_C"/>
</dbReference>
<feature type="chain" id="PRO_5042609112" evidence="1">
    <location>
        <begin position="20"/>
        <end position="799"/>
    </location>
</feature>
<dbReference type="GO" id="GO:0005975">
    <property type="term" value="P:carbohydrate metabolic process"/>
    <property type="evidence" value="ECO:0007669"/>
    <property type="project" value="InterPro"/>
</dbReference>
<evidence type="ECO:0000313" key="6">
    <source>
        <dbReference type="Proteomes" id="UP001239445"/>
    </source>
</evidence>
<dbReference type="EMBL" id="MU839838">
    <property type="protein sequence ID" value="KAK1753325.1"/>
    <property type="molecule type" value="Genomic_DNA"/>
</dbReference>
<evidence type="ECO:0000259" key="3">
    <source>
        <dbReference type="Pfam" id="PF21307"/>
    </source>
</evidence>
<dbReference type="PANTHER" id="PTHR31084:SF0">
    <property type="entry name" value="ALPHA-L-FUCOSIDASE 2"/>
    <property type="match status" value="1"/>
</dbReference>
<dbReference type="InterPro" id="IPR054363">
    <property type="entry name" value="GH95_cat"/>
</dbReference>
<dbReference type="Pfam" id="PF21307">
    <property type="entry name" value="Glyco_hydro_95_C"/>
    <property type="match status" value="1"/>
</dbReference>
<evidence type="ECO:0000256" key="1">
    <source>
        <dbReference type="SAM" id="SignalP"/>
    </source>
</evidence>
<gene>
    <name evidence="5" type="ORF">QBC47DRAFT_462936</name>
</gene>
<reference evidence="5" key="1">
    <citation type="submission" date="2023-06" db="EMBL/GenBank/DDBJ databases">
        <title>Genome-scale phylogeny and comparative genomics of the fungal order Sordariales.</title>
        <authorList>
            <consortium name="Lawrence Berkeley National Laboratory"/>
            <person name="Hensen N."/>
            <person name="Bonometti L."/>
            <person name="Westerberg I."/>
            <person name="Brannstrom I.O."/>
            <person name="Guillou S."/>
            <person name="Cros-Aarteil S."/>
            <person name="Calhoun S."/>
            <person name="Haridas S."/>
            <person name="Kuo A."/>
            <person name="Mondo S."/>
            <person name="Pangilinan J."/>
            <person name="Riley R."/>
            <person name="Labutti K."/>
            <person name="Andreopoulos B."/>
            <person name="Lipzen A."/>
            <person name="Chen C."/>
            <person name="Yanf M."/>
            <person name="Daum C."/>
            <person name="Ng V."/>
            <person name="Clum A."/>
            <person name="Steindorff A."/>
            <person name="Ohm R."/>
            <person name="Martin F."/>
            <person name="Silar P."/>
            <person name="Natvig D."/>
            <person name="Lalanne C."/>
            <person name="Gautier V."/>
            <person name="Ament-Velasquez S.L."/>
            <person name="Kruys A."/>
            <person name="Hutchinson M.I."/>
            <person name="Powell A.J."/>
            <person name="Barry K."/>
            <person name="Miller A.N."/>
            <person name="Grigoriev I.V."/>
            <person name="Debuchy R."/>
            <person name="Gladieux P."/>
            <person name="Thoren M.H."/>
            <person name="Johannesson H."/>
        </authorList>
    </citation>
    <scope>NUCLEOTIDE SEQUENCE</scope>
    <source>
        <strain evidence="5">PSN4</strain>
    </source>
</reference>
<proteinExistence type="predicted"/>
<dbReference type="InterPro" id="IPR016518">
    <property type="entry name" value="Alpha-L-fucosidase"/>
</dbReference>
<feature type="domain" description="Alpha fucosidase A-like C-terminal" evidence="3">
    <location>
        <begin position="715"/>
        <end position="779"/>
    </location>
</feature>
<keyword evidence="6" id="KW-1185">Reference proteome</keyword>
<dbReference type="InterPro" id="IPR012341">
    <property type="entry name" value="6hp_glycosidase-like_sf"/>
</dbReference>
<comment type="caution">
    <text evidence="5">The sequence shown here is derived from an EMBL/GenBank/DDBJ whole genome shotgun (WGS) entry which is preliminary data.</text>
</comment>
<evidence type="ECO:0000259" key="2">
    <source>
        <dbReference type="Pfam" id="PF14498"/>
    </source>
</evidence>